<dbReference type="EMBL" id="BMYS01000016">
    <property type="protein sequence ID" value="GGW90981.1"/>
    <property type="molecule type" value="Genomic_DNA"/>
</dbReference>
<reference evidence="8" key="1">
    <citation type="journal article" date="2014" name="Int. J. Syst. Evol. Microbiol.">
        <title>Complete genome sequence of Corynebacterium casei LMG S-19264T (=DSM 44701T), isolated from a smear-ripened cheese.</title>
        <authorList>
            <consortium name="US DOE Joint Genome Institute (JGI-PGF)"/>
            <person name="Walter F."/>
            <person name="Albersmeier A."/>
            <person name="Kalinowski J."/>
            <person name="Ruckert C."/>
        </authorList>
    </citation>
    <scope>NUCLEOTIDE SEQUENCE</scope>
    <source>
        <strain evidence="8">KCTC 23732</strain>
    </source>
</reference>
<dbReference type="NCBIfam" id="TIGR01256">
    <property type="entry name" value="modA"/>
    <property type="match status" value="1"/>
</dbReference>
<dbReference type="PANTHER" id="PTHR30632">
    <property type="entry name" value="MOLYBDATE-BINDING PERIPLASMIC PROTEIN"/>
    <property type="match status" value="1"/>
</dbReference>
<feature type="binding site" evidence="6">
    <location>
        <position position="58"/>
    </location>
    <ligand>
        <name>molybdate</name>
        <dbReference type="ChEBI" id="CHEBI:36264"/>
    </ligand>
</feature>
<dbReference type="GO" id="GO:0046872">
    <property type="term" value="F:metal ion binding"/>
    <property type="evidence" value="ECO:0007669"/>
    <property type="project" value="UniProtKB-KW"/>
</dbReference>
<keyword evidence="9" id="KW-1185">Reference proteome</keyword>
<dbReference type="GO" id="GO:0030973">
    <property type="term" value="F:molybdate ion binding"/>
    <property type="evidence" value="ECO:0007669"/>
    <property type="project" value="TreeGrafter"/>
</dbReference>
<evidence type="ECO:0000313" key="9">
    <source>
        <dbReference type="Proteomes" id="UP000608345"/>
    </source>
</evidence>
<evidence type="ECO:0000256" key="7">
    <source>
        <dbReference type="SAM" id="SignalP"/>
    </source>
</evidence>
<dbReference type="PANTHER" id="PTHR30632:SF0">
    <property type="entry name" value="SULFATE-BINDING PROTEIN"/>
    <property type="match status" value="1"/>
</dbReference>
<reference evidence="8" key="2">
    <citation type="submission" date="2020-09" db="EMBL/GenBank/DDBJ databases">
        <authorList>
            <person name="Sun Q."/>
            <person name="Kim S."/>
        </authorList>
    </citation>
    <scope>NUCLEOTIDE SEQUENCE</scope>
    <source>
        <strain evidence="8">KCTC 23732</strain>
    </source>
</reference>
<comment type="subunit">
    <text evidence="5">The complex is composed of two ATP-binding proteins (ModC), two transmembrane proteins (ModB) and a solute-binding protein (ModA).</text>
</comment>
<evidence type="ECO:0000313" key="8">
    <source>
        <dbReference type="EMBL" id="GGW90981.1"/>
    </source>
</evidence>
<dbReference type="GO" id="GO:0015689">
    <property type="term" value="P:molybdate ion transport"/>
    <property type="evidence" value="ECO:0007669"/>
    <property type="project" value="InterPro"/>
</dbReference>
<dbReference type="Gene3D" id="3.40.190.10">
    <property type="entry name" value="Periplasmic binding protein-like II"/>
    <property type="match status" value="2"/>
</dbReference>
<evidence type="ECO:0000256" key="6">
    <source>
        <dbReference type="PIRSR" id="PIRSR004846-1"/>
    </source>
</evidence>
<feature type="binding site" evidence="6">
    <location>
        <position position="167"/>
    </location>
    <ligand>
        <name>molybdate</name>
        <dbReference type="ChEBI" id="CHEBI:36264"/>
    </ligand>
</feature>
<feature type="binding site" evidence="6">
    <location>
        <position position="30"/>
    </location>
    <ligand>
        <name>molybdate</name>
        <dbReference type="ChEBI" id="CHEBI:36264"/>
    </ligand>
</feature>
<comment type="similarity">
    <text evidence="1">Belongs to the bacterial solute-binding protein ModA family.</text>
</comment>
<feature type="binding site" evidence="6">
    <location>
        <position position="140"/>
    </location>
    <ligand>
        <name>molybdate</name>
        <dbReference type="ChEBI" id="CHEBI:36264"/>
    </ligand>
</feature>
<gene>
    <name evidence="8" type="ORF">GCM10011450_21450</name>
</gene>
<feature type="signal peptide" evidence="7">
    <location>
        <begin position="1"/>
        <end position="20"/>
    </location>
</feature>
<dbReference type="PIRSF" id="PIRSF004846">
    <property type="entry name" value="ModA"/>
    <property type="match status" value="1"/>
</dbReference>
<evidence type="ECO:0000256" key="3">
    <source>
        <dbReference type="ARBA" id="ARBA00022723"/>
    </source>
</evidence>
<dbReference type="InterPro" id="IPR050682">
    <property type="entry name" value="ModA/WtpA"/>
</dbReference>
<sequence length="248" mass="27069">MFRRVWLFLACVTMTGSVSAATITVSAASSLKDVFQEIGRKFEQVHQGHTIDFNFGGSGSLLQQIRHGAPVDVLATADLANMQAANEGGILQNNRHTHFVKNELVLIVPADSDLKLETLNDLQNDAVNRIAIGNPSSVPAGRYTAGALKKAGLDETLKDKTVFTQNVRQALEYVASANVEAGFVYGTDAKILPDKVKVAFSVELEQPVVYPIAVLKDSQEPDLARQFVDYVLSEESRAIFDQYGFVRP</sequence>
<organism evidence="8 9">
    <name type="scientific">Advenella faeciporci</name>
    <dbReference type="NCBI Taxonomy" id="797535"/>
    <lineage>
        <taxon>Bacteria</taxon>
        <taxon>Pseudomonadati</taxon>
        <taxon>Pseudomonadota</taxon>
        <taxon>Betaproteobacteria</taxon>
        <taxon>Burkholderiales</taxon>
        <taxon>Alcaligenaceae</taxon>
    </lineage>
</organism>
<evidence type="ECO:0000256" key="1">
    <source>
        <dbReference type="ARBA" id="ARBA00009175"/>
    </source>
</evidence>
<dbReference type="FunFam" id="3.40.190.10:FF:000035">
    <property type="entry name" value="Molybdate ABC transporter substrate-binding protein"/>
    <property type="match status" value="1"/>
</dbReference>
<keyword evidence="2 6" id="KW-0500">Molybdenum</keyword>
<protein>
    <submittedName>
        <fullName evidence="8">Molybdate ABC transporter substrate-binding protein</fullName>
    </submittedName>
</protein>
<evidence type="ECO:0000256" key="5">
    <source>
        <dbReference type="ARBA" id="ARBA00062515"/>
    </source>
</evidence>
<proteinExistence type="inferred from homology"/>
<feature type="binding site" evidence="6">
    <location>
        <position position="185"/>
    </location>
    <ligand>
        <name>molybdate</name>
        <dbReference type="ChEBI" id="CHEBI:36264"/>
    </ligand>
</feature>
<dbReference type="Pfam" id="PF13531">
    <property type="entry name" value="SBP_bac_11"/>
    <property type="match status" value="1"/>
</dbReference>
<keyword evidence="4 7" id="KW-0732">Signal</keyword>
<accession>A0A918JMV8</accession>
<dbReference type="Proteomes" id="UP000608345">
    <property type="component" value="Unassembled WGS sequence"/>
</dbReference>
<evidence type="ECO:0000256" key="4">
    <source>
        <dbReference type="ARBA" id="ARBA00022729"/>
    </source>
</evidence>
<name>A0A918JMV8_9BURK</name>
<evidence type="ECO:0000256" key="2">
    <source>
        <dbReference type="ARBA" id="ARBA00022505"/>
    </source>
</evidence>
<dbReference type="AlphaFoldDB" id="A0A918JMV8"/>
<comment type="caution">
    <text evidence="8">The sequence shown here is derived from an EMBL/GenBank/DDBJ whole genome shotgun (WGS) entry which is preliminary data.</text>
</comment>
<dbReference type="SUPFAM" id="SSF53850">
    <property type="entry name" value="Periplasmic binding protein-like II"/>
    <property type="match status" value="1"/>
</dbReference>
<keyword evidence="3 6" id="KW-0479">Metal-binding</keyword>
<dbReference type="GO" id="GO:1901359">
    <property type="term" value="F:tungstate binding"/>
    <property type="evidence" value="ECO:0007669"/>
    <property type="project" value="UniProtKB-ARBA"/>
</dbReference>
<feature type="chain" id="PRO_5037024612" evidence="7">
    <location>
        <begin position="21"/>
        <end position="248"/>
    </location>
</feature>
<dbReference type="InterPro" id="IPR005950">
    <property type="entry name" value="ModA"/>
</dbReference>